<organism evidence="2 3">
    <name type="scientific">Actinomadura syzygii</name>
    <dbReference type="NCBI Taxonomy" id="1427538"/>
    <lineage>
        <taxon>Bacteria</taxon>
        <taxon>Bacillati</taxon>
        <taxon>Actinomycetota</taxon>
        <taxon>Actinomycetes</taxon>
        <taxon>Streptosporangiales</taxon>
        <taxon>Thermomonosporaceae</taxon>
        <taxon>Actinomadura</taxon>
    </lineage>
</organism>
<proteinExistence type="predicted"/>
<dbReference type="EMBL" id="VSFF01000007">
    <property type="protein sequence ID" value="TYC13656.1"/>
    <property type="molecule type" value="Genomic_DNA"/>
</dbReference>
<keyword evidence="3" id="KW-1185">Reference proteome</keyword>
<feature type="region of interest" description="Disordered" evidence="1">
    <location>
        <begin position="32"/>
        <end position="64"/>
    </location>
</feature>
<protein>
    <submittedName>
        <fullName evidence="2">Uncharacterized protein</fullName>
    </submittedName>
</protein>
<evidence type="ECO:0000256" key="1">
    <source>
        <dbReference type="SAM" id="MobiDB-lite"/>
    </source>
</evidence>
<evidence type="ECO:0000313" key="2">
    <source>
        <dbReference type="EMBL" id="TYC13656.1"/>
    </source>
</evidence>
<comment type="caution">
    <text evidence="2">The sequence shown here is derived from an EMBL/GenBank/DDBJ whole genome shotgun (WGS) entry which is preliminary data.</text>
</comment>
<evidence type="ECO:0000313" key="3">
    <source>
        <dbReference type="Proteomes" id="UP000322634"/>
    </source>
</evidence>
<feature type="compositionally biased region" description="Low complexity" evidence="1">
    <location>
        <begin position="44"/>
        <end position="54"/>
    </location>
</feature>
<gene>
    <name evidence="2" type="ORF">FXF65_18400</name>
</gene>
<dbReference type="RefSeq" id="WP_148351205.1">
    <property type="nucleotide sequence ID" value="NZ_JBHSBF010000010.1"/>
</dbReference>
<dbReference type="OrthoDB" id="3542492at2"/>
<dbReference type="AlphaFoldDB" id="A0A5D0U7H5"/>
<sequence length="213" mass="22358">MNLNERQRRLLFGGLVVVLAVIGVYLTVAGPGDDDSGDSDARPRPSATATATGPASPPPGIQGAVDPNSFDVYRLLPFSREEFATAADLAGRFVAAYGTYRFDEPPETYAGRLTALTSGDLGTQLARDASTPGILEERRREQVVAQGSASIDQVSDIADNSIIFVVTGRQQVTKGGKTSGDSKRYAVTVARDGNSLKVYSFQPADAGQAGDTG</sequence>
<accession>A0A5D0U7H5</accession>
<reference evidence="2 3" key="1">
    <citation type="submission" date="2019-08" db="EMBL/GenBank/DDBJ databases">
        <title>Actinomadura sp. nov. CYP1-5 isolated from mountain soil.</title>
        <authorList>
            <person name="Songsumanus A."/>
            <person name="Kuncharoen N."/>
            <person name="Kudo T."/>
            <person name="Yuki M."/>
            <person name="Igarashi Y."/>
            <person name="Tanasupawat S."/>
        </authorList>
    </citation>
    <scope>NUCLEOTIDE SEQUENCE [LARGE SCALE GENOMIC DNA]</scope>
    <source>
        <strain evidence="2 3">GKU157</strain>
    </source>
</reference>
<dbReference type="Proteomes" id="UP000322634">
    <property type="component" value="Unassembled WGS sequence"/>
</dbReference>
<name>A0A5D0U7H5_9ACTN</name>